<accession>A0ABZ1YK62</accession>
<name>A0ABZ1YK62_9NOCA</name>
<evidence type="ECO:0000256" key="1">
    <source>
        <dbReference type="ARBA" id="ARBA00004141"/>
    </source>
</evidence>
<evidence type="ECO:0000256" key="3">
    <source>
        <dbReference type="ARBA" id="ARBA00022989"/>
    </source>
</evidence>
<gene>
    <name evidence="6" type="ORF">OG563_30940</name>
</gene>
<evidence type="ECO:0000256" key="5">
    <source>
        <dbReference type="SAM" id="Phobius"/>
    </source>
</evidence>
<comment type="subcellular location">
    <subcellularLocation>
        <location evidence="1">Membrane</location>
        <topology evidence="1">Multi-pass membrane protein</topology>
    </subcellularLocation>
</comment>
<proteinExistence type="predicted"/>
<feature type="transmembrane region" description="Helical" evidence="5">
    <location>
        <begin position="46"/>
        <end position="64"/>
    </location>
</feature>
<dbReference type="InterPro" id="IPR016944">
    <property type="entry name" value="UCP030066"/>
</dbReference>
<keyword evidence="3 5" id="KW-1133">Transmembrane helix</keyword>
<dbReference type="RefSeq" id="WP_329406151.1">
    <property type="nucleotide sequence ID" value="NZ_CP109441.1"/>
</dbReference>
<organism evidence="6 7">
    <name type="scientific">Nocardia vinacea</name>
    <dbReference type="NCBI Taxonomy" id="96468"/>
    <lineage>
        <taxon>Bacteria</taxon>
        <taxon>Bacillati</taxon>
        <taxon>Actinomycetota</taxon>
        <taxon>Actinomycetes</taxon>
        <taxon>Mycobacteriales</taxon>
        <taxon>Nocardiaceae</taxon>
        <taxon>Nocardia</taxon>
    </lineage>
</organism>
<dbReference type="PIRSF" id="PIRSF030066">
    <property type="entry name" value="UCP030066"/>
    <property type="match status" value="1"/>
</dbReference>
<keyword evidence="2 5" id="KW-0812">Transmembrane</keyword>
<keyword evidence="7" id="KW-1185">Reference proteome</keyword>
<sequence length="151" mass="16083">MSNARSIGYWSTTGLTVFVLASGGIADLLHRGGTAAGMTELGYPTYVMTILGFWKVLGAMALAVPRFPLVKEWAYAGAFFDLTGGLASHIAHHSAANHLIYTGFFALCVVASWPLRPASRKLDVPVFRGLGRVSESDDVRQLRSGPIAATA</sequence>
<keyword evidence="4 5" id="KW-0472">Membrane</keyword>
<reference evidence="6" key="1">
    <citation type="submission" date="2022-10" db="EMBL/GenBank/DDBJ databases">
        <title>The complete genomes of actinobacterial strains from the NBC collection.</title>
        <authorList>
            <person name="Joergensen T.S."/>
            <person name="Alvarez Arevalo M."/>
            <person name="Sterndorff E.B."/>
            <person name="Faurdal D."/>
            <person name="Vuksanovic O."/>
            <person name="Mourched A.-S."/>
            <person name="Charusanti P."/>
            <person name="Shaw S."/>
            <person name="Blin K."/>
            <person name="Weber T."/>
        </authorList>
    </citation>
    <scope>NUCLEOTIDE SEQUENCE</scope>
    <source>
        <strain evidence="6">NBC_01482</strain>
    </source>
</reference>
<feature type="transmembrane region" description="Helical" evidence="5">
    <location>
        <begin position="7"/>
        <end position="26"/>
    </location>
</feature>
<dbReference type="EMBL" id="CP109441">
    <property type="protein sequence ID" value="WUV43620.1"/>
    <property type="molecule type" value="Genomic_DNA"/>
</dbReference>
<evidence type="ECO:0000313" key="6">
    <source>
        <dbReference type="EMBL" id="WUV43620.1"/>
    </source>
</evidence>
<dbReference type="InterPro" id="IPR032808">
    <property type="entry name" value="DoxX"/>
</dbReference>
<dbReference type="Proteomes" id="UP001432062">
    <property type="component" value="Chromosome"/>
</dbReference>
<dbReference type="Pfam" id="PF13564">
    <property type="entry name" value="DoxX_2"/>
    <property type="match status" value="1"/>
</dbReference>
<evidence type="ECO:0000313" key="7">
    <source>
        <dbReference type="Proteomes" id="UP001432062"/>
    </source>
</evidence>
<evidence type="ECO:0000256" key="4">
    <source>
        <dbReference type="ARBA" id="ARBA00023136"/>
    </source>
</evidence>
<evidence type="ECO:0000256" key="2">
    <source>
        <dbReference type="ARBA" id="ARBA00022692"/>
    </source>
</evidence>
<protein>
    <submittedName>
        <fullName evidence="6">DoxX family protein</fullName>
    </submittedName>
</protein>